<dbReference type="Proteomes" id="UP000244336">
    <property type="component" value="Chromosome 5"/>
</dbReference>
<dbReference type="PANTHER" id="PTHR34970">
    <property type="entry name" value="ABC TRANSPORTER A FAMILY PROTEIN"/>
    <property type="match status" value="1"/>
</dbReference>
<keyword evidence="3" id="KW-1185">Reference proteome</keyword>
<evidence type="ECO:0000313" key="2">
    <source>
        <dbReference type="EMBL" id="PUZ56030.1"/>
    </source>
</evidence>
<gene>
    <name evidence="2" type="ORF">GQ55_5G262400</name>
</gene>
<dbReference type="STRING" id="1504633.A0A2T7DKC9"/>
<dbReference type="PANTHER" id="PTHR34970:SF2">
    <property type="entry name" value="ABC TRANSPORTER A FAMILY PROTEIN"/>
    <property type="match status" value="1"/>
</dbReference>
<organism evidence="2 3">
    <name type="scientific">Panicum hallii var. hallii</name>
    <dbReference type="NCBI Taxonomy" id="1504633"/>
    <lineage>
        <taxon>Eukaryota</taxon>
        <taxon>Viridiplantae</taxon>
        <taxon>Streptophyta</taxon>
        <taxon>Embryophyta</taxon>
        <taxon>Tracheophyta</taxon>
        <taxon>Spermatophyta</taxon>
        <taxon>Magnoliopsida</taxon>
        <taxon>Liliopsida</taxon>
        <taxon>Poales</taxon>
        <taxon>Poaceae</taxon>
        <taxon>PACMAD clade</taxon>
        <taxon>Panicoideae</taxon>
        <taxon>Panicodae</taxon>
        <taxon>Paniceae</taxon>
        <taxon>Panicinae</taxon>
        <taxon>Panicum</taxon>
        <taxon>Panicum sect. Panicum</taxon>
    </lineage>
</organism>
<dbReference type="AlphaFoldDB" id="A0A2T7DKC9"/>
<sequence>MFGGPLNILFIPSPFIENADCESWAVTSLPVVFVSGEQSGGGKRGMGYLWRVRLSSFASGAAAASGAGFFLLYKDHLLARATIARQVEEIKETSEKHYEALNKRISALESRKEPGAIKEASD</sequence>
<dbReference type="EMBL" id="CM009753">
    <property type="protein sequence ID" value="PUZ56030.1"/>
    <property type="molecule type" value="Genomic_DNA"/>
</dbReference>
<protein>
    <submittedName>
        <fullName evidence="2">Uncharacterized protein</fullName>
    </submittedName>
</protein>
<feature type="coiled-coil region" evidence="1">
    <location>
        <begin position="84"/>
        <end position="111"/>
    </location>
</feature>
<accession>A0A2T7DKC9</accession>
<evidence type="ECO:0000313" key="3">
    <source>
        <dbReference type="Proteomes" id="UP000244336"/>
    </source>
</evidence>
<evidence type="ECO:0000256" key="1">
    <source>
        <dbReference type="SAM" id="Coils"/>
    </source>
</evidence>
<name>A0A2T7DKC9_9POAL</name>
<proteinExistence type="predicted"/>
<dbReference type="Gramene" id="PUZ56030">
    <property type="protein sequence ID" value="PUZ56030"/>
    <property type="gene ID" value="GQ55_5G262400"/>
</dbReference>
<reference evidence="2 3" key="1">
    <citation type="submission" date="2018-04" db="EMBL/GenBank/DDBJ databases">
        <title>WGS assembly of Panicum hallii var. hallii HAL2.</title>
        <authorList>
            <person name="Lovell J."/>
            <person name="Jenkins J."/>
            <person name="Lowry D."/>
            <person name="Mamidi S."/>
            <person name="Sreedasyam A."/>
            <person name="Weng X."/>
            <person name="Barry K."/>
            <person name="Bonette J."/>
            <person name="Campitelli B."/>
            <person name="Daum C."/>
            <person name="Gordon S."/>
            <person name="Gould B."/>
            <person name="Lipzen A."/>
            <person name="MacQueen A."/>
            <person name="Palacio-Mejia J."/>
            <person name="Plott C."/>
            <person name="Shakirov E."/>
            <person name="Shu S."/>
            <person name="Yoshinaga Y."/>
            <person name="Zane M."/>
            <person name="Rokhsar D."/>
            <person name="Grimwood J."/>
            <person name="Schmutz J."/>
            <person name="Juenger T."/>
        </authorList>
    </citation>
    <scope>NUCLEOTIDE SEQUENCE [LARGE SCALE GENOMIC DNA]</scope>
    <source>
        <strain evidence="3">cv. HAL2</strain>
    </source>
</reference>
<keyword evidence="1" id="KW-0175">Coiled coil</keyword>
<dbReference type="OrthoDB" id="682189at2759"/>